<dbReference type="GO" id="GO:0005737">
    <property type="term" value="C:cytoplasm"/>
    <property type="evidence" value="ECO:0007669"/>
    <property type="project" value="TreeGrafter"/>
</dbReference>
<evidence type="ECO:0000256" key="6">
    <source>
        <dbReference type="ARBA" id="ARBA00023102"/>
    </source>
</evidence>
<name>A0A2V1AYP5_9ASCO</name>
<evidence type="ECO:0000259" key="9">
    <source>
        <dbReference type="Pfam" id="PF02811"/>
    </source>
</evidence>
<evidence type="ECO:0000256" key="5">
    <source>
        <dbReference type="ARBA" id="ARBA00022801"/>
    </source>
</evidence>
<keyword evidence="5 8" id="KW-0378">Hydrolase</keyword>
<comment type="similarity">
    <text evidence="2 8">Belongs to the PHP hydrolase family. HisK subfamily.</text>
</comment>
<dbReference type="EMBL" id="PKFO01000010">
    <property type="protein sequence ID" value="PVH22879.1"/>
    <property type="molecule type" value="Genomic_DNA"/>
</dbReference>
<dbReference type="EC" id="3.1.3.15" evidence="3 8"/>
<dbReference type="OrthoDB" id="5957391at2759"/>
<reference evidence="10 11" key="1">
    <citation type="submission" date="2017-12" db="EMBL/GenBank/DDBJ databases">
        <title>Genome Sequence of a Multidrug-Resistant Candida haemulonii Isolate from a Patient with Chronic Leg Ulcers in Israel.</title>
        <authorList>
            <person name="Chow N.A."/>
            <person name="Gade L."/>
            <person name="Batra D."/>
            <person name="Rowe L.A."/>
            <person name="Ben-Ami R."/>
            <person name="Loparev V.N."/>
            <person name="Litvintseva A.P."/>
        </authorList>
    </citation>
    <scope>NUCLEOTIDE SEQUENCE [LARGE SCALE GENOMIC DNA]</scope>
    <source>
        <strain evidence="10 11">B11899</strain>
    </source>
</reference>
<dbReference type="GO" id="GO:0000105">
    <property type="term" value="P:L-histidine biosynthetic process"/>
    <property type="evidence" value="ECO:0007669"/>
    <property type="project" value="UniProtKB-UniRule"/>
</dbReference>
<sequence>MHSHHSHSGDYVEHATGTLEQMIQTAKDRKFEQFCLTEHMPRLEHKFLYPEELDKGMTTNSLDDRFEKYLQHAHEIQKRENANGKLKILIGLEVEGIDVPHIEAVEKYRPLINMCVGSVHFVKGIPIDFDEANWRKAREACDGSTRQLYKEYYELQYKVLTMVEPDIAGHFDLIRLFRVNDVDPTTGKLLSEVNIETDWPDVWQLIKRNIEFVISYGGLFEFNSAALRKGWDSPYPKKDIALLIKQLGGKFCLSDDSHAYAQVGLNYHKVWEYVKSTLQLDSVYYLDIDAHGKTVVAEGNVASLSESPFWDQYR</sequence>
<comment type="caution">
    <text evidence="10">The sequence shown here is derived from an EMBL/GenBank/DDBJ whole genome shotgun (WGS) entry which is preliminary data.</text>
</comment>
<dbReference type="PANTHER" id="PTHR21039">
    <property type="entry name" value="HISTIDINOL PHOSPHATASE-RELATED"/>
    <property type="match status" value="1"/>
</dbReference>
<dbReference type="PANTHER" id="PTHR21039:SF0">
    <property type="entry name" value="HISTIDINOL-PHOSPHATASE"/>
    <property type="match status" value="1"/>
</dbReference>
<accession>A0A2V1AYP5</accession>
<proteinExistence type="inferred from homology"/>
<keyword evidence="4 8" id="KW-0028">Amino-acid biosynthesis</keyword>
<evidence type="ECO:0000256" key="4">
    <source>
        <dbReference type="ARBA" id="ARBA00022605"/>
    </source>
</evidence>
<comment type="catalytic activity">
    <reaction evidence="7 8">
        <text>L-histidinol phosphate + H2O = L-histidinol + phosphate</text>
        <dbReference type="Rhea" id="RHEA:14465"/>
        <dbReference type="ChEBI" id="CHEBI:15377"/>
        <dbReference type="ChEBI" id="CHEBI:43474"/>
        <dbReference type="ChEBI" id="CHEBI:57699"/>
        <dbReference type="ChEBI" id="CHEBI:57980"/>
        <dbReference type="EC" id="3.1.3.15"/>
    </reaction>
</comment>
<dbReference type="Proteomes" id="UP000244309">
    <property type="component" value="Unassembled WGS sequence"/>
</dbReference>
<dbReference type="GO" id="GO:0004401">
    <property type="term" value="F:histidinol-phosphatase activity"/>
    <property type="evidence" value="ECO:0007669"/>
    <property type="project" value="UniProtKB-UniRule"/>
</dbReference>
<evidence type="ECO:0000313" key="10">
    <source>
        <dbReference type="EMBL" id="PVH22879.1"/>
    </source>
</evidence>
<dbReference type="Pfam" id="PF02811">
    <property type="entry name" value="PHP"/>
    <property type="match status" value="1"/>
</dbReference>
<protein>
    <recommendedName>
        <fullName evidence="3 8">Histidinol-phosphatase</fullName>
        <shortName evidence="8">HolPase</shortName>
        <ecNumber evidence="3 8">3.1.3.15</ecNumber>
    </recommendedName>
</protein>
<evidence type="ECO:0000256" key="3">
    <source>
        <dbReference type="ARBA" id="ARBA00013085"/>
    </source>
</evidence>
<dbReference type="AlphaFoldDB" id="A0A2V1AYP5"/>
<feature type="domain" description="PHP" evidence="9">
    <location>
        <begin position="4"/>
        <end position="224"/>
    </location>
</feature>
<evidence type="ECO:0000313" key="11">
    <source>
        <dbReference type="Proteomes" id="UP000244309"/>
    </source>
</evidence>
<dbReference type="CDD" id="cd12110">
    <property type="entry name" value="PHP_HisPPase_Hisj_like"/>
    <property type="match status" value="1"/>
</dbReference>
<keyword evidence="11" id="KW-1185">Reference proteome</keyword>
<gene>
    <name evidence="10" type="ORF">CXQ85_002603</name>
</gene>
<evidence type="ECO:0000256" key="8">
    <source>
        <dbReference type="RuleBase" id="RU366003"/>
    </source>
</evidence>
<evidence type="ECO:0000256" key="1">
    <source>
        <dbReference type="ARBA" id="ARBA00004970"/>
    </source>
</evidence>
<dbReference type="Gene3D" id="3.20.20.140">
    <property type="entry name" value="Metal-dependent hydrolases"/>
    <property type="match status" value="1"/>
</dbReference>
<dbReference type="InterPro" id="IPR010140">
    <property type="entry name" value="Histidinol_P_phosphatase_HisJ"/>
</dbReference>
<dbReference type="SUPFAM" id="SSF89550">
    <property type="entry name" value="PHP domain-like"/>
    <property type="match status" value="1"/>
</dbReference>
<dbReference type="NCBIfam" id="TIGR01856">
    <property type="entry name" value="hisJ_fam"/>
    <property type="match status" value="1"/>
</dbReference>
<dbReference type="STRING" id="45357.A0A2V1AYP5"/>
<dbReference type="RefSeq" id="XP_025343819.1">
    <property type="nucleotide sequence ID" value="XM_025486269.1"/>
</dbReference>
<evidence type="ECO:0000256" key="2">
    <source>
        <dbReference type="ARBA" id="ARBA00009152"/>
    </source>
</evidence>
<dbReference type="GeneID" id="37007934"/>
<dbReference type="InterPro" id="IPR016195">
    <property type="entry name" value="Pol/histidinol_Pase-like"/>
</dbReference>
<keyword evidence="6 8" id="KW-0368">Histidine biosynthesis</keyword>
<dbReference type="VEuPathDB" id="FungiDB:CXQ85_002603"/>
<comment type="pathway">
    <text evidence="1 8">Amino-acid biosynthesis; L-histidine biosynthesis; L-histidine from 5-phospho-alpha-D-ribose 1-diphosphate: step 8/9.</text>
</comment>
<dbReference type="UniPathway" id="UPA00031">
    <property type="reaction ID" value="UER00013"/>
</dbReference>
<dbReference type="InterPro" id="IPR004013">
    <property type="entry name" value="PHP_dom"/>
</dbReference>
<evidence type="ECO:0000256" key="7">
    <source>
        <dbReference type="ARBA" id="ARBA00049158"/>
    </source>
</evidence>
<organism evidence="10 11">
    <name type="scientific">Candidozyma haemuli</name>
    <dbReference type="NCBI Taxonomy" id="45357"/>
    <lineage>
        <taxon>Eukaryota</taxon>
        <taxon>Fungi</taxon>
        <taxon>Dikarya</taxon>
        <taxon>Ascomycota</taxon>
        <taxon>Saccharomycotina</taxon>
        <taxon>Pichiomycetes</taxon>
        <taxon>Metschnikowiaceae</taxon>
        <taxon>Candidozyma</taxon>
    </lineage>
</organism>